<sequence>MKRILLLMMLMISSLTFSQTYKCEFNRYIEDHSNNPVNATHTLNGSTELTYKQTGHIIELLSVYKDNSVTFAVIITKNGEQLLYVDYYTFGFPKSFSMSYEIKGFEGDCDCELE</sequence>
<organism evidence="1">
    <name type="scientific">uncultured marine phage</name>
    <dbReference type="NCBI Taxonomy" id="707152"/>
    <lineage>
        <taxon>Viruses</taxon>
        <taxon>environmental samples</taxon>
    </lineage>
</organism>
<proteinExistence type="predicted"/>
<dbReference type="EMBL" id="OU342829">
    <property type="protein sequence ID" value="CAG7580298.1"/>
    <property type="molecule type" value="Genomic_DNA"/>
</dbReference>
<evidence type="ECO:0000313" key="1">
    <source>
        <dbReference type="EMBL" id="CAG7580298.1"/>
    </source>
</evidence>
<name>A0A8D9FS26_9VIRU</name>
<gene>
    <name evidence="1" type="ORF">SLAVMIC_00345</name>
</gene>
<reference evidence="1" key="1">
    <citation type="submission" date="2021-06" db="EMBL/GenBank/DDBJ databases">
        <authorList>
            <person name="Gannon L."/>
            <person name="Redgwell R T."/>
            <person name="Michniewski S."/>
            <person name="Harrison D C."/>
            <person name="Millard A."/>
        </authorList>
    </citation>
    <scope>NUCLEOTIDE SEQUENCE</scope>
</reference>
<protein>
    <submittedName>
        <fullName evidence="1">Uncharacterized protein</fullName>
    </submittedName>
</protein>
<accession>A0A8D9FS26</accession>